<dbReference type="InterPro" id="IPR014710">
    <property type="entry name" value="RmlC-like_jellyroll"/>
</dbReference>
<dbReference type="InterPro" id="IPR018490">
    <property type="entry name" value="cNMP-bd_dom_sf"/>
</dbReference>
<feature type="domain" description="Cyclic nucleotide-binding" evidence="1">
    <location>
        <begin position="19"/>
        <end position="121"/>
    </location>
</feature>
<proteinExistence type="predicted"/>
<dbReference type="Gene3D" id="2.60.120.10">
    <property type="entry name" value="Jelly Rolls"/>
    <property type="match status" value="1"/>
</dbReference>
<dbReference type="EMBL" id="BAABDH010000004">
    <property type="protein sequence ID" value="GAA3920894.1"/>
    <property type="molecule type" value="Genomic_DNA"/>
</dbReference>
<dbReference type="CDD" id="cd00038">
    <property type="entry name" value="CAP_ED"/>
    <property type="match status" value="1"/>
</dbReference>
<dbReference type="SUPFAM" id="SSF51206">
    <property type="entry name" value="cAMP-binding domain-like"/>
    <property type="match status" value="1"/>
</dbReference>
<evidence type="ECO:0000259" key="1">
    <source>
        <dbReference type="PROSITE" id="PS50042"/>
    </source>
</evidence>
<reference evidence="3" key="1">
    <citation type="journal article" date="2019" name="Int. J. Syst. Evol. Microbiol.">
        <title>The Global Catalogue of Microorganisms (GCM) 10K type strain sequencing project: providing services to taxonomists for standard genome sequencing and annotation.</title>
        <authorList>
            <consortium name="The Broad Institute Genomics Platform"/>
            <consortium name="The Broad Institute Genome Sequencing Center for Infectious Disease"/>
            <person name="Wu L."/>
            <person name="Ma J."/>
        </authorList>
    </citation>
    <scope>NUCLEOTIDE SEQUENCE [LARGE SCALE GENOMIC DNA]</scope>
    <source>
        <strain evidence="3">JCM 17214</strain>
    </source>
</reference>
<dbReference type="InterPro" id="IPR000595">
    <property type="entry name" value="cNMP-bd_dom"/>
</dbReference>
<sequence>MNHVPASPFPAALTAQFTALLRLTDADLTTLHALLQPRQLAKKELLLREGEVCRAAAYIETGVLRYFYHVQGEERTGQFFFENEWYADYDSFLDQRPSAQNIQALEPTRVWLFPHDALYRLYDERPVFERFGRLMAEQAYRGSKARGAALLNQTPAERYAQLVRDRPQVVQRVSQRLIATYLGVKPESLSRIRARG</sequence>
<dbReference type="Proteomes" id="UP001499909">
    <property type="component" value="Unassembled WGS sequence"/>
</dbReference>
<organism evidence="2 3">
    <name type="scientific">Hymenobacter algoricola</name>
    <dbReference type="NCBI Taxonomy" id="486267"/>
    <lineage>
        <taxon>Bacteria</taxon>
        <taxon>Pseudomonadati</taxon>
        <taxon>Bacteroidota</taxon>
        <taxon>Cytophagia</taxon>
        <taxon>Cytophagales</taxon>
        <taxon>Hymenobacteraceae</taxon>
        <taxon>Hymenobacter</taxon>
    </lineage>
</organism>
<accession>A0ABP7ME57</accession>
<dbReference type="Pfam" id="PF00027">
    <property type="entry name" value="cNMP_binding"/>
    <property type="match status" value="1"/>
</dbReference>
<name>A0ABP7ME57_9BACT</name>
<keyword evidence="3" id="KW-1185">Reference proteome</keyword>
<gene>
    <name evidence="2" type="ORF">GCM10022406_04030</name>
</gene>
<dbReference type="PROSITE" id="PS50042">
    <property type="entry name" value="CNMP_BINDING_3"/>
    <property type="match status" value="1"/>
</dbReference>
<evidence type="ECO:0000313" key="3">
    <source>
        <dbReference type="Proteomes" id="UP001499909"/>
    </source>
</evidence>
<comment type="caution">
    <text evidence="2">The sequence shown here is derived from an EMBL/GenBank/DDBJ whole genome shotgun (WGS) entry which is preliminary data.</text>
</comment>
<evidence type="ECO:0000313" key="2">
    <source>
        <dbReference type="EMBL" id="GAA3920894.1"/>
    </source>
</evidence>
<protein>
    <submittedName>
        <fullName evidence="2">Crp/Fnr family transcriptional regulator</fullName>
    </submittedName>
</protein>